<proteinExistence type="predicted"/>
<evidence type="ECO:0000313" key="6">
    <source>
        <dbReference type="EMBL" id="KAK8841945.1"/>
    </source>
</evidence>
<dbReference type="Proteomes" id="UP001470230">
    <property type="component" value="Unassembled WGS sequence"/>
</dbReference>
<keyword evidence="2" id="KW-0547">Nucleotide-binding</keyword>
<dbReference type="SUPFAM" id="SSF56112">
    <property type="entry name" value="Protein kinase-like (PK-like)"/>
    <property type="match status" value="1"/>
</dbReference>
<evidence type="ECO:0000256" key="1">
    <source>
        <dbReference type="ARBA" id="ARBA00022679"/>
    </source>
</evidence>
<dbReference type="PANTHER" id="PTHR11042">
    <property type="entry name" value="EUKARYOTIC TRANSLATION INITIATION FACTOR 2-ALPHA KINASE EIF2-ALPHA KINASE -RELATED"/>
    <property type="match status" value="1"/>
</dbReference>
<protein>
    <recommendedName>
        <fullName evidence="5">Protein kinase domain-containing protein</fullName>
    </recommendedName>
</protein>
<keyword evidence="7" id="KW-1185">Reference proteome</keyword>
<keyword evidence="1" id="KW-0808">Transferase</keyword>
<dbReference type="PANTHER" id="PTHR11042:SF189">
    <property type="entry name" value="PROTEIN KINASE DOMAIN-CONTAINING PROTEIN"/>
    <property type="match status" value="1"/>
</dbReference>
<dbReference type="PROSITE" id="PS50011">
    <property type="entry name" value="PROTEIN_KINASE_DOM"/>
    <property type="match status" value="1"/>
</dbReference>
<dbReference type="Gene3D" id="1.10.510.10">
    <property type="entry name" value="Transferase(Phosphotransferase) domain 1"/>
    <property type="match status" value="1"/>
</dbReference>
<name>A0ABR2H6U5_9EUKA</name>
<feature type="domain" description="Protein kinase" evidence="5">
    <location>
        <begin position="45"/>
        <end position="307"/>
    </location>
</feature>
<keyword evidence="3" id="KW-0418">Kinase</keyword>
<dbReference type="Pfam" id="PF00069">
    <property type="entry name" value="Pkinase"/>
    <property type="match status" value="1"/>
</dbReference>
<evidence type="ECO:0000256" key="2">
    <source>
        <dbReference type="ARBA" id="ARBA00022741"/>
    </source>
</evidence>
<dbReference type="Gene3D" id="3.30.200.20">
    <property type="entry name" value="Phosphorylase Kinase, domain 1"/>
    <property type="match status" value="1"/>
</dbReference>
<evidence type="ECO:0000256" key="4">
    <source>
        <dbReference type="ARBA" id="ARBA00022840"/>
    </source>
</evidence>
<sequence>MCESDIPLPNLDFDELDEFEDLSPSPKCELKANIFELTQLFGFKLISEDPLKATSSSCVYAASSNSFDEIKLQGDNDDQITSTNKFALKISKSKKRINKEFENYQKLPESPNLVKSYDIFETNNLIILQMELCLGGDIFGVRLEEKTIWKLIHDISNALDIIHSEDLIHLDVSPSNILVQNNEFKLADFGTLVENGAFQPGDEGAGPYAAPEVLLFPGSKKDGYVHVWSAADIFSFGVVLLECTTGYFAPRGGTPLYEELRRGNLKLGEGSFKCNCSSELVSLVNEMLNPDPMLRPTAGQIMRHPYVKDFNAV</sequence>
<organism evidence="6 7">
    <name type="scientific">Tritrichomonas musculus</name>
    <dbReference type="NCBI Taxonomy" id="1915356"/>
    <lineage>
        <taxon>Eukaryota</taxon>
        <taxon>Metamonada</taxon>
        <taxon>Parabasalia</taxon>
        <taxon>Tritrichomonadida</taxon>
        <taxon>Tritrichomonadidae</taxon>
        <taxon>Tritrichomonas</taxon>
    </lineage>
</organism>
<dbReference type="InterPro" id="IPR000719">
    <property type="entry name" value="Prot_kinase_dom"/>
</dbReference>
<comment type="caution">
    <text evidence="6">The sequence shown here is derived from an EMBL/GenBank/DDBJ whole genome shotgun (WGS) entry which is preliminary data.</text>
</comment>
<dbReference type="InterPro" id="IPR050339">
    <property type="entry name" value="CC_SR_Kinase"/>
</dbReference>
<reference evidence="6 7" key="1">
    <citation type="submission" date="2024-04" db="EMBL/GenBank/DDBJ databases">
        <title>Tritrichomonas musculus Genome.</title>
        <authorList>
            <person name="Alves-Ferreira E."/>
            <person name="Grigg M."/>
            <person name="Lorenzi H."/>
            <person name="Galac M."/>
        </authorList>
    </citation>
    <scope>NUCLEOTIDE SEQUENCE [LARGE SCALE GENOMIC DNA]</scope>
    <source>
        <strain evidence="6 7">EAF2021</strain>
    </source>
</reference>
<evidence type="ECO:0000259" key="5">
    <source>
        <dbReference type="PROSITE" id="PS50011"/>
    </source>
</evidence>
<keyword evidence="4" id="KW-0067">ATP-binding</keyword>
<dbReference type="InterPro" id="IPR008266">
    <property type="entry name" value="Tyr_kinase_AS"/>
</dbReference>
<gene>
    <name evidence="6" type="ORF">M9Y10_026899</name>
</gene>
<accession>A0ABR2H6U5</accession>
<dbReference type="EMBL" id="JAPFFF010000040">
    <property type="protein sequence ID" value="KAK8841945.1"/>
    <property type="molecule type" value="Genomic_DNA"/>
</dbReference>
<dbReference type="InterPro" id="IPR011009">
    <property type="entry name" value="Kinase-like_dom_sf"/>
</dbReference>
<dbReference type="PROSITE" id="PS00109">
    <property type="entry name" value="PROTEIN_KINASE_TYR"/>
    <property type="match status" value="1"/>
</dbReference>
<evidence type="ECO:0000256" key="3">
    <source>
        <dbReference type="ARBA" id="ARBA00022777"/>
    </source>
</evidence>
<evidence type="ECO:0000313" key="7">
    <source>
        <dbReference type="Proteomes" id="UP001470230"/>
    </source>
</evidence>